<evidence type="ECO:0000256" key="4">
    <source>
        <dbReference type="ARBA" id="ARBA00022741"/>
    </source>
</evidence>
<evidence type="ECO:0000259" key="10">
    <source>
        <dbReference type="PROSITE" id="PS50929"/>
    </source>
</evidence>
<feature type="domain" description="ABC transporter" evidence="9">
    <location>
        <begin position="340"/>
        <end position="578"/>
    </location>
</feature>
<gene>
    <name evidence="11" type="ORF">A3E36_00690</name>
</gene>
<dbReference type="PANTHER" id="PTHR43394:SF1">
    <property type="entry name" value="ATP-BINDING CASSETTE SUB-FAMILY B MEMBER 10, MITOCHONDRIAL"/>
    <property type="match status" value="1"/>
</dbReference>
<dbReference type="CDD" id="cd07346">
    <property type="entry name" value="ABC_6TM_exporters"/>
    <property type="match status" value="1"/>
</dbReference>
<protein>
    <recommendedName>
        <fullName evidence="13">ABC transporter ATP-binding protein</fullName>
    </recommendedName>
</protein>
<evidence type="ECO:0000256" key="2">
    <source>
        <dbReference type="ARBA" id="ARBA00022448"/>
    </source>
</evidence>
<keyword evidence="3 8" id="KW-0812">Transmembrane</keyword>
<feature type="domain" description="ABC transmembrane type-1" evidence="10">
    <location>
        <begin position="24"/>
        <end position="306"/>
    </location>
</feature>
<comment type="caution">
    <text evidence="11">The sequence shown here is derived from an EMBL/GenBank/DDBJ whole genome shotgun (WGS) entry which is preliminary data.</text>
</comment>
<keyword evidence="6 8" id="KW-1133">Transmembrane helix</keyword>
<dbReference type="InterPro" id="IPR003593">
    <property type="entry name" value="AAA+_ATPase"/>
</dbReference>
<dbReference type="Pfam" id="PF00005">
    <property type="entry name" value="ABC_tran"/>
    <property type="match status" value="1"/>
</dbReference>
<dbReference type="GO" id="GO:0016887">
    <property type="term" value="F:ATP hydrolysis activity"/>
    <property type="evidence" value="ECO:0007669"/>
    <property type="project" value="InterPro"/>
</dbReference>
<evidence type="ECO:0000313" key="11">
    <source>
        <dbReference type="EMBL" id="OGY35178.1"/>
    </source>
</evidence>
<dbReference type="Pfam" id="PF00664">
    <property type="entry name" value="ABC_membrane"/>
    <property type="match status" value="1"/>
</dbReference>
<dbReference type="InterPro" id="IPR027417">
    <property type="entry name" value="P-loop_NTPase"/>
</dbReference>
<keyword evidence="4" id="KW-0547">Nucleotide-binding</keyword>
<dbReference type="InterPro" id="IPR039421">
    <property type="entry name" value="Type_1_exporter"/>
</dbReference>
<organism evidence="11 12">
    <name type="scientific">Candidatus Andersenbacteria bacterium RIFCSPHIGHO2_12_FULL_45_11b</name>
    <dbReference type="NCBI Taxonomy" id="1797282"/>
    <lineage>
        <taxon>Bacteria</taxon>
        <taxon>Candidatus Anderseniibacteriota</taxon>
    </lineage>
</organism>
<evidence type="ECO:0000256" key="3">
    <source>
        <dbReference type="ARBA" id="ARBA00022692"/>
    </source>
</evidence>
<feature type="transmembrane region" description="Helical" evidence="8">
    <location>
        <begin position="162"/>
        <end position="182"/>
    </location>
</feature>
<dbReference type="SUPFAM" id="SSF52540">
    <property type="entry name" value="P-loop containing nucleoside triphosphate hydrolases"/>
    <property type="match status" value="1"/>
</dbReference>
<accession>A0A1G1X591</accession>
<dbReference type="Proteomes" id="UP000177941">
    <property type="component" value="Unassembled WGS sequence"/>
</dbReference>
<name>A0A1G1X591_9BACT</name>
<feature type="transmembrane region" description="Helical" evidence="8">
    <location>
        <begin position="62"/>
        <end position="81"/>
    </location>
</feature>
<feature type="transmembrane region" description="Helical" evidence="8">
    <location>
        <begin position="240"/>
        <end position="267"/>
    </location>
</feature>
<dbReference type="GO" id="GO:0090374">
    <property type="term" value="P:oligopeptide export from mitochondrion"/>
    <property type="evidence" value="ECO:0007669"/>
    <property type="project" value="TreeGrafter"/>
</dbReference>
<dbReference type="InterPro" id="IPR017871">
    <property type="entry name" value="ABC_transporter-like_CS"/>
</dbReference>
<dbReference type="InterPro" id="IPR003439">
    <property type="entry name" value="ABC_transporter-like_ATP-bd"/>
</dbReference>
<evidence type="ECO:0000313" key="12">
    <source>
        <dbReference type="Proteomes" id="UP000177941"/>
    </source>
</evidence>
<dbReference type="Gene3D" id="1.20.1560.10">
    <property type="entry name" value="ABC transporter type 1, transmembrane domain"/>
    <property type="match status" value="1"/>
</dbReference>
<dbReference type="EMBL" id="MHHS01000051">
    <property type="protein sequence ID" value="OGY35178.1"/>
    <property type="molecule type" value="Genomic_DNA"/>
</dbReference>
<dbReference type="FunFam" id="3.40.50.300:FF:000287">
    <property type="entry name" value="Multidrug ABC transporter ATP-binding protein"/>
    <property type="match status" value="1"/>
</dbReference>
<proteinExistence type="predicted"/>
<evidence type="ECO:0000256" key="7">
    <source>
        <dbReference type="ARBA" id="ARBA00023136"/>
    </source>
</evidence>
<feature type="transmembrane region" description="Helical" evidence="8">
    <location>
        <begin position="19"/>
        <end position="42"/>
    </location>
</feature>
<keyword evidence="5" id="KW-0067">ATP-binding</keyword>
<dbReference type="AlphaFoldDB" id="A0A1G1X591"/>
<dbReference type="InterPro" id="IPR011527">
    <property type="entry name" value="ABC1_TM_dom"/>
</dbReference>
<dbReference type="GO" id="GO:0015421">
    <property type="term" value="F:ABC-type oligopeptide transporter activity"/>
    <property type="evidence" value="ECO:0007669"/>
    <property type="project" value="TreeGrafter"/>
</dbReference>
<dbReference type="SMART" id="SM00382">
    <property type="entry name" value="AAA"/>
    <property type="match status" value="1"/>
</dbReference>
<dbReference type="GO" id="GO:0005886">
    <property type="term" value="C:plasma membrane"/>
    <property type="evidence" value="ECO:0007669"/>
    <property type="project" value="UniProtKB-SubCell"/>
</dbReference>
<evidence type="ECO:0000256" key="5">
    <source>
        <dbReference type="ARBA" id="ARBA00022840"/>
    </source>
</evidence>
<dbReference type="PROSITE" id="PS50893">
    <property type="entry name" value="ABC_TRANSPORTER_2"/>
    <property type="match status" value="1"/>
</dbReference>
<evidence type="ECO:0000256" key="6">
    <source>
        <dbReference type="ARBA" id="ARBA00022989"/>
    </source>
</evidence>
<dbReference type="PROSITE" id="PS50929">
    <property type="entry name" value="ABC_TM1F"/>
    <property type="match status" value="1"/>
</dbReference>
<feature type="transmembrane region" description="Helical" evidence="8">
    <location>
        <begin position="137"/>
        <end position="156"/>
    </location>
</feature>
<dbReference type="GO" id="GO:0005524">
    <property type="term" value="F:ATP binding"/>
    <property type="evidence" value="ECO:0007669"/>
    <property type="project" value="UniProtKB-KW"/>
</dbReference>
<keyword evidence="2" id="KW-0813">Transport</keyword>
<dbReference type="PROSITE" id="PS00211">
    <property type="entry name" value="ABC_TRANSPORTER_1"/>
    <property type="match status" value="1"/>
</dbReference>
<dbReference type="Gene3D" id="3.40.50.300">
    <property type="entry name" value="P-loop containing nucleotide triphosphate hydrolases"/>
    <property type="match status" value="1"/>
</dbReference>
<dbReference type="SUPFAM" id="SSF90123">
    <property type="entry name" value="ABC transporter transmembrane region"/>
    <property type="match status" value="1"/>
</dbReference>
<evidence type="ECO:0008006" key="13">
    <source>
        <dbReference type="Google" id="ProtNLM"/>
    </source>
</evidence>
<dbReference type="PANTHER" id="PTHR43394">
    <property type="entry name" value="ATP-DEPENDENT PERMEASE MDL1, MITOCHONDRIAL"/>
    <property type="match status" value="1"/>
</dbReference>
<evidence type="ECO:0000256" key="8">
    <source>
        <dbReference type="SAM" id="Phobius"/>
    </source>
</evidence>
<reference evidence="11 12" key="1">
    <citation type="journal article" date="2016" name="Nat. Commun.">
        <title>Thousands of microbial genomes shed light on interconnected biogeochemical processes in an aquifer system.</title>
        <authorList>
            <person name="Anantharaman K."/>
            <person name="Brown C.T."/>
            <person name="Hug L.A."/>
            <person name="Sharon I."/>
            <person name="Castelle C.J."/>
            <person name="Probst A.J."/>
            <person name="Thomas B.C."/>
            <person name="Singh A."/>
            <person name="Wilkins M.J."/>
            <person name="Karaoz U."/>
            <person name="Brodie E.L."/>
            <person name="Williams K.H."/>
            <person name="Hubbard S.S."/>
            <person name="Banfield J.F."/>
        </authorList>
    </citation>
    <scope>NUCLEOTIDE SEQUENCE [LARGE SCALE GENOMIC DNA]</scope>
</reference>
<evidence type="ECO:0000259" key="9">
    <source>
        <dbReference type="PROSITE" id="PS50893"/>
    </source>
</evidence>
<sequence length="585" mass="65740">MQAVTSVFKAFTPSIRKHWVLFGASILLMIGAVLFGAAFPFYTRMLVNEFAKNTHDASRAWLIFQTLIWMYVGVNICYRLFDITITLFQAKVARDLTKRSFAVLQTQSMHFFENSFTGSIITSAKRFSNAFDGMADVFFYQLLKSSILFIVIFVVTVRERPLLAVLVAGWMLVYCGLILFAIRFQLPFFNASASVDSEVGAVLADSISNHMTVKSFGREATEAKRFLAVIQKSYIMRLKAWFASNAVFAIQGILMAIAELGLTWYLITGWHKGEVTIGDFVFFQAYILWMIEQIWNLGPMMHRFFEHVSDAKEMADIYHITPDVQDTHGASTLKVTSGKIEFHKVTFSYKNSKRGTYQTINNLTLTIPAGQSIGLVGRSGAGKSTIVKLLLRFYDLHNGRILIDGQDITKVTQESLRQQIAVVPQDPQMFHSTIRHNIAFARPDTTEAEIIEAAKKAYAWDFIQELPYGLDAIVGERGVKLSGGQRQRIAIARAILADPHILILDEATSALDSATEKIIQQAIANLLQSRTSIVIAHRLSTIMRLDRIVVIQNGRIIEDGTHQELLGHKGEYADLWAHQSGGYLK</sequence>
<keyword evidence="7 8" id="KW-0472">Membrane</keyword>
<evidence type="ECO:0000256" key="1">
    <source>
        <dbReference type="ARBA" id="ARBA00004651"/>
    </source>
</evidence>
<dbReference type="InterPro" id="IPR036640">
    <property type="entry name" value="ABC1_TM_sf"/>
</dbReference>
<comment type="subcellular location">
    <subcellularLocation>
        <location evidence="1">Cell membrane</location>
        <topology evidence="1">Multi-pass membrane protein</topology>
    </subcellularLocation>
</comment>
<feature type="transmembrane region" description="Helical" evidence="8">
    <location>
        <begin position="273"/>
        <end position="291"/>
    </location>
</feature>